<dbReference type="InterPro" id="IPR020843">
    <property type="entry name" value="ER"/>
</dbReference>
<evidence type="ECO:0000256" key="2">
    <source>
        <dbReference type="ARBA" id="ARBA00023002"/>
    </source>
</evidence>
<dbReference type="InterPro" id="IPR036291">
    <property type="entry name" value="NAD(P)-bd_dom_sf"/>
</dbReference>
<keyword evidence="2" id="KW-0560">Oxidoreductase</keyword>
<organism evidence="4 5">
    <name type="scientific">Enterococcus faecium</name>
    <name type="common">Streptococcus faecium</name>
    <dbReference type="NCBI Taxonomy" id="1352"/>
    <lineage>
        <taxon>Bacteria</taxon>
        <taxon>Bacillati</taxon>
        <taxon>Bacillota</taxon>
        <taxon>Bacilli</taxon>
        <taxon>Lactobacillales</taxon>
        <taxon>Enterococcaceae</taxon>
        <taxon>Enterococcus</taxon>
    </lineage>
</organism>
<dbReference type="Gene3D" id="3.40.50.720">
    <property type="entry name" value="NAD(P)-binding Rossmann-like Domain"/>
    <property type="match status" value="1"/>
</dbReference>
<dbReference type="EMBL" id="NGKW01000006">
    <property type="protein sequence ID" value="OTN92870.1"/>
    <property type="molecule type" value="Genomic_DNA"/>
</dbReference>
<dbReference type="InterPro" id="IPR011032">
    <property type="entry name" value="GroES-like_sf"/>
</dbReference>
<evidence type="ECO:0000259" key="3">
    <source>
        <dbReference type="SMART" id="SM00829"/>
    </source>
</evidence>
<dbReference type="SUPFAM" id="SSF50129">
    <property type="entry name" value="GroES-like"/>
    <property type="match status" value="1"/>
</dbReference>
<evidence type="ECO:0000313" key="5">
    <source>
        <dbReference type="Proteomes" id="UP000194885"/>
    </source>
</evidence>
<evidence type="ECO:0000256" key="1">
    <source>
        <dbReference type="ARBA" id="ARBA00022857"/>
    </source>
</evidence>
<sequence length="320" mass="35241">MKALYFSTFGSSEVLRYGELPKPKLGEQEVLVQTEYIGLNFADIYRRRGTYHIEKHSPYINGYEGAGTIVDAGSSELKALIDKKVLFVDVPFANAEFVAVPVEKLIFLPDRIGMKEAATIGLQGLTADFLAHDLGNNAPGDKVFITGISGGVGQLLSQILIADGVRVFGSASTKEKQEIALSLGVEEVFSSRETDWQAANNNRFDTVFDGVGKTLESSIELLHNRGKVIFFGMAGGNPPAIDLVDMLAHSKSILTGDLWDYLSSFEEREKRSQRLFSYLTNNKIVIHEPTIFSLKDGKTAHEYLESGKNIGKVLLKTKEK</sequence>
<name>A0A242BCH8_ENTFC</name>
<protein>
    <recommendedName>
        <fullName evidence="3">Enoyl reductase (ER) domain-containing protein</fullName>
    </recommendedName>
</protein>
<comment type="caution">
    <text evidence="4">The sequence shown here is derived from an EMBL/GenBank/DDBJ whole genome shotgun (WGS) entry which is preliminary data.</text>
</comment>
<dbReference type="Gene3D" id="3.90.180.10">
    <property type="entry name" value="Medium-chain alcohol dehydrogenases, catalytic domain"/>
    <property type="match status" value="1"/>
</dbReference>
<dbReference type="PANTHER" id="PTHR48106:SF13">
    <property type="entry name" value="QUINONE OXIDOREDUCTASE-RELATED"/>
    <property type="match status" value="1"/>
</dbReference>
<dbReference type="Proteomes" id="UP000194885">
    <property type="component" value="Unassembled WGS sequence"/>
</dbReference>
<dbReference type="GO" id="GO:0070402">
    <property type="term" value="F:NADPH binding"/>
    <property type="evidence" value="ECO:0007669"/>
    <property type="project" value="TreeGrafter"/>
</dbReference>
<feature type="domain" description="Enoyl reductase (ER)" evidence="3">
    <location>
        <begin position="10"/>
        <end position="315"/>
    </location>
</feature>
<accession>A0A242BCH8</accession>
<proteinExistence type="predicted"/>
<dbReference type="GO" id="GO:0035925">
    <property type="term" value="F:mRNA 3'-UTR AU-rich region binding"/>
    <property type="evidence" value="ECO:0007669"/>
    <property type="project" value="TreeGrafter"/>
</dbReference>
<dbReference type="InterPro" id="IPR013149">
    <property type="entry name" value="ADH-like_C"/>
</dbReference>
<dbReference type="PANTHER" id="PTHR48106">
    <property type="entry name" value="QUINONE OXIDOREDUCTASE PIG3-RELATED"/>
    <property type="match status" value="1"/>
</dbReference>
<dbReference type="GO" id="GO:0003960">
    <property type="term" value="F:quinone reductase (NADPH) activity"/>
    <property type="evidence" value="ECO:0007669"/>
    <property type="project" value="TreeGrafter"/>
</dbReference>
<dbReference type="InterPro" id="IPR013154">
    <property type="entry name" value="ADH-like_N"/>
</dbReference>
<dbReference type="GO" id="GO:0005829">
    <property type="term" value="C:cytosol"/>
    <property type="evidence" value="ECO:0007669"/>
    <property type="project" value="TreeGrafter"/>
</dbReference>
<gene>
    <name evidence="4" type="ORF">A5810_002755</name>
</gene>
<dbReference type="Pfam" id="PF08240">
    <property type="entry name" value="ADH_N"/>
    <property type="match status" value="1"/>
</dbReference>
<dbReference type="SUPFAM" id="SSF51735">
    <property type="entry name" value="NAD(P)-binding Rossmann-fold domains"/>
    <property type="match status" value="1"/>
</dbReference>
<dbReference type="RefSeq" id="WP_010732025.1">
    <property type="nucleotide sequence ID" value="NZ_NGKW01000006.1"/>
</dbReference>
<dbReference type="Pfam" id="PF00107">
    <property type="entry name" value="ADH_zinc_N"/>
    <property type="match status" value="1"/>
</dbReference>
<evidence type="ECO:0000313" key="4">
    <source>
        <dbReference type="EMBL" id="OTN92870.1"/>
    </source>
</evidence>
<dbReference type="AlphaFoldDB" id="A0A242BCH8"/>
<reference evidence="4 5" key="1">
    <citation type="submission" date="2017-05" db="EMBL/GenBank/DDBJ databases">
        <title>The Genome Sequence of Enterococcus faecium 7H8_DIV0219.</title>
        <authorList>
            <consortium name="The Broad Institute Genomics Platform"/>
            <consortium name="The Broad Institute Genomic Center for Infectious Diseases"/>
            <person name="Earl A."/>
            <person name="Manson A."/>
            <person name="Schwartman J."/>
            <person name="Gilmore M."/>
            <person name="Abouelleil A."/>
            <person name="Cao P."/>
            <person name="Chapman S."/>
            <person name="Cusick C."/>
            <person name="Shea T."/>
            <person name="Young S."/>
            <person name="Neafsey D."/>
            <person name="Nusbaum C."/>
            <person name="Birren B."/>
        </authorList>
    </citation>
    <scope>NUCLEOTIDE SEQUENCE [LARGE SCALE GENOMIC DNA]</scope>
    <source>
        <strain evidence="4 5">7H8_DIV0219</strain>
    </source>
</reference>
<dbReference type="SMART" id="SM00829">
    <property type="entry name" value="PKS_ER"/>
    <property type="match status" value="1"/>
</dbReference>
<keyword evidence="1" id="KW-0521">NADP</keyword>